<keyword evidence="9" id="KW-1185">Reference proteome</keyword>
<organism evidence="8 9">
    <name type="scientific">Sulfitobacter pacificus</name>
    <dbReference type="NCBI Taxonomy" id="1499314"/>
    <lineage>
        <taxon>Bacteria</taxon>
        <taxon>Pseudomonadati</taxon>
        <taxon>Pseudomonadota</taxon>
        <taxon>Alphaproteobacteria</taxon>
        <taxon>Rhodobacterales</taxon>
        <taxon>Roseobacteraceae</taxon>
        <taxon>Sulfitobacter</taxon>
    </lineage>
</organism>
<sequence>MNPAMMGHLAMLAFSALVAGSFSLGSLMANEIDPAAFTAVRFWLAAVFVGILAQMRGGFGKGSFKAPWRFAILGGLFGIYFVLMFEGLKTAPPVSVAAVFTLVPLMAAGFAWVLLRQLLTPRMALALIIGGFGALWVIFRADLNALLRFDIGRGEAIYFFGCVAHAIYTPMVRRLNRGETAVTFTFGTVIAGGALLTAYAWPEIIAAPWARLPVTVWITLFYTAFFATAVTVVLLQFATLRLPSAKVMAYTYLTPSWVIVWEIALGNGIPPVLILGGVALTILALLLLLRDDSATKG</sequence>
<keyword evidence="4 6" id="KW-1133">Transmembrane helix</keyword>
<gene>
    <name evidence="8" type="ORF">GCM10007927_00990</name>
</gene>
<feature type="transmembrane region" description="Helical" evidence="6">
    <location>
        <begin position="67"/>
        <end position="88"/>
    </location>
</feature>
<evidence type="ECO:0000259" key="7">
    <source>
        <dbReference type="Pfam" id="PF00892"/>
    </source>
</evidence>
<evidence type="ECO:0000256" key="3">
    <source>
        <dbReference type="ARBA" id="ARBA00022692"/>
    </source>
</evidence>
<feature type="transmembrane region" description="Helical" evidence="6">
    <location>
        <begin position="247"/>
        <end position="266"/>
    </location>
</feature>
<evidence type="ECO:0000256" key="5">
    <source>
        <dbReference type="ARBA" id="ARBA00023136"/>
    </source>
</evidence>
<dbReference type="SUPFAM" id="SSF103481">
    <property type="entry name" value="Multidrug resistance efflux transporter EmrE"/>
    <property type="match status" value="1"/>
</dbReference>
<feature type="transmembrane region" description="Helical" evidence="6">
    <location>
        <begin position="94"/>
        <end position="115"/>
    </location>
</feature>
<dbReference type="PANTHER" id="PTHR32322:SF2">
    <property type="entry name" value="EAMA DOMAIN-CONTAINING PROTEIN"/>
    <property type="match status" value="1"/>
</dbReference>
<evidence type="ECO:0000256" key="6">
    <source>
        <dbReference type="SAM" id="Phobius"/>
    </source>
</evidence>
<dbReference type="InterPro" id="IPR050638">
    <property type="entry name" value="AA-Vitamin_Transporters"/>
</dbReference>
<dbReference type="InterPro" id="IPR037185">
    <property type="entry name" value="EmrE-like"/>
</dbReference>
<comment type="similarity">
    <text evidence="2">Belongs to the EamA transporter family.</text>
</comment>
<dbReference type="Pfam" id="PF00892">
    <property type="entry name" value="EamA"/>
    <property type="match status" value="2"/>
</dbReference>
<feature type="transmembrane region" description="Helical" evidence="6">
    <location>
        <begin position="35"/>
        <end position="55"/>
    </location>
</feature>
<feature type="transmembrane region" description="Helical" evidence="6">
    <location>
        <begin position="181"/>
        <end position="202"/>
    </location>
</feature>
<evidence type="ECO:0000256" key="4">
    <source>
        <dbReference type="ARBA" id="ARBA00022989"/>
    </source>
</evidence>
<dbReference type="PANTHER" id="PTHR32322">
    <property type="entry name" value="INNER MEMBRANE TRANSPORTER"/>
    <property type="match status" value="1"/>
</dbReference>
<protein>
    <recommendedName>
        <fullName evidence="7">EamA domain-containing protein</fullName>
    </recommendedName>
</protein>
<dbReference type="InterPro" id="IPR000620">
    <property type="entry name" value="EamA_dom"/>
</dbReference>
<feature type="domain" description="EamA" evidence="7">
    <location>
        <begin position="6"/>
        <end position="138"/>
    </location>
</feature>
<reference evidence="8" key="2">
    <citation type="submission" date="2023-01" db="EMBL/GenBank/DDBJ databases">
        <title>Draft genome sequence of Sulfitobacter pacificus strain NBRC 109915.</title>
        <authorList>
            <person name="Sun Q."/>
            <person name="Mori K."/>
        </authorList>
    </citation>
    <scope>NUCLEOTIDE SEQUENCE</scope>
    <source>
        <strain evidence="8">NBRC 109915</strain>
    </source>
</reference>
<evidence type="ECO:0000256" key="2">
    <source>
        <dbReference type="ARBA" id="ARBA00007362"/>
    </source>
</evidence>
<feature type="domain" description="EamA" evidence="7">
    <location>
        <begin position="156"/>
        <end position="289"/>
    </location>
</feature>
<feature type="transmembrane region" description="Helical" evidence="6">
    <location>
        <begin position="272"/>
        <end position="289"/>
    </location>
</feature>
<feature type="transmembrane region" description="Helical" evidence="6">
    <location>
        <begin position="122"/>
        <end position="139"/>
    </location>
</feature>
<keyword evidence="3 6" id="KW-0812">Transmembrane</keyword>
<evidence type="ECO:0000313" key="9">
    <source>
        <dbReference type="Proteomes" id="UP001161388"/>
    </source>
</evidence>
<feature type="transmembrane region" description="Helical" evidence="6">
    <location>
        <begin position="151"/>
        <end position="169"/>
    </location>
</feature>
<keyword evidence="5 6" id="KW-0472">Membrane</keyword>
<proteinExistence type="inferred from homology"/>
<comment type="caution">
    <text evidence="8">The sequence shown here is derived from an EMBL/GenBank/DDBJ whole genome shotgun (WGS) entry which is preliminary data.</text>
</comment>
<comment type="subcellular location">
    <subcellularLocation>
        <location evidence="1">Membrane</location>
        <topology evidence="1">Multi-pass membrane protein</topology>
    </subcellularLocation>
</comment>
<feature type="transmembrane region" description="Helical" evidence="6">
    <location>
        <begin position="214"/>
        <end position="235"/>
    </location>
</feature>
<accession>A0ABQ5VF79</accession>
<reference evidence="8" key="1">
    <citation type="journal article" date="2014" name="Int. J. Syst. Evol. Microbiol.">
        <title>Complete genome of a new Firmicutes species belonging to the dominant human colonic microbiota ('Ruminococcus bicirculans') reveals two chromosomes and a selective capacity to utilize plant glucans.</title>
        <authorList>
            <consortium name="NISC Comparative Sequencing Program"/>
            <person name="Wegmann U."/>
            <person name="Louis P."/>
            <person name="Goesmann A."/>
            <person name="Henrissat B."/>
            <person name="Duncan S.H."/>
            <person name="Flint H.J."/>
        </authorList>
    </citation>
    <scope>NUCLEOTIDE SEQUENCE</scope>
    <source>
        <strain evidence="8">NBRC 109915</strain>
    </source>
</reference>
<evidence type="ECO:0000256" key="1">
    <source>
        <dbReference type="ARBA" id="ARBA00004141"/>
    </source>
</evidence>
<name>A0ABQ5VF79_9RHOB</name>
<evidence type="ECO:0000313" key="8">
    <source>
        <dbReference type="EMBL" id="GLQ25296.1"/>
    </source>
</evidence>
<dbReference type="EMBL" id="BSNL01000001">
    <property type="protein sequence ID" value="GLQ25296.1"/>
    <property type="molecule type" value="Genomic_DNA"/>
</dbReference>
<dbReference type="Proteomes" id="UP001161388">
    <property type="component" value="Unassembled WGS sequence"/>
</dbReference>